<dbReference type="EMBL" id="AFBR01000083">
    <property type="protein sequence ID" value="EGG51444.1"/>
    <property type="molecule type" value="Genomic_DNA"/>
</dbReference>
<dbReference type="STRING" id="762982.HMPREF9442_02728"/>
<evidence type="ECO:0000313" key="1">
    <source>
        <dbReference type="EMBL" id="EGG51444.1"/>
    </source>
</evidence>
<accession>F3QWZ3</accession>
<evidence type="ECO:0000313" key="2">
    <source>
        <dbReference type="Proteomes" id="UP000005546"/>
    </source>
</evidence>
<gene>
    <name evidence="1" type="ORF">HMPREF9442_02728</name>
</gene>
<name>F3QWZ3_9BACT</name>
<organism evidence="1 2">
    <name type="scientific">Paraprevotella xylaniphila YIT 11841</name>
    <dbReference type="NCBI Taxonomy" id="762982"/>
    <lineage>
        <taxon>Bacteria</taxon>
        <taxon>Pseudomonadati</taxon>
        <taxon>Bacteroidota</taxon>
        <taxon>Bacteroidia</taxon>
        <taxon>Bacteroidales</taxon>
        <taxon>Prevotellaceae</taxon>
        <taxon>Paraprevotella</taxon>
    </lineage>
</organism>
<sequence>MVAKIQKEKRQKHAGTKNPIEVCPSVYLYLPLPPTKDASNPILVRYRFKQAE</sequence>
<keyword evidence="2" id="KW-1185">Reference proteome</keyword>
<comment type="caution">
    <text evidence="1">The sequence shown here is derived from an EMBL/GenBank/DDBJ whole genome shotgun (WGS) entry which is preliminary data.</text>
</comment>
<proteinExistence type="predicted"/>
<dbReference type="AlphaFoldDB" id="F3QWZ3"/>
<reference evidence="1 2" key="1">
    <citation type="submission" date="2011-02" db="EMBL/GenBank/DDBJ databases">
        <authorList>
            <person name="Weinstock G."/>
            <person name="Sodergren E."/>
            <person name="Clifton S."/>
            <person name="Fulton L."/>
            <person name="Fulton B."/>
            <person name="Courtney L."/>
            <person name="Fronick C."/>
            <person name="Harrison M."/>
            <person name="Strong C."/>
            <person name="Farmer C."/>
            <person name="Delahaunty K."/>
            <person name="Markovic C."/>
            <person name="Hall O."/>
            <person name="Minx P."/>
            <person name="Tomlinson C."/>
            <person name="Mitreva M."/>
            <person name="Hou S."/>
            <person name="Chen J."/>
            <person name="Wollam A."/>
            <person name="Pepin K.H."/>
            <person name="Johnson M."/>
            <person name="Bhonagiri V."/>
            <person name="Zhang X."/>
            <person name="Suruliraj S."/>
            <person name="Warren W."/>
            <person name="Chinwalla A."/>
            <person name="Mardis E.R."/>
            <person name="Wilson R.K."/>
        </authorList>
    </citation>
    <scope>NUCLEOTIDE SEQUENCE [LARGE SCALE GENOMIC DNA]</scope>
    <source>
        <strain evidence="1 2">YIT 11841</strain>
    </source>
</reference>
<dbReference type="Proteomes" id="UP000005546">
    <property type="component" value="Unassembled WGS sequence"/>
</dbReference>
<dbReference type="HOGENOM" id="CLU_3082890_0_0_10"/>
<protein>
    <submittedName>
        <fullName evidence="1">Uncharacterized protein</fullName>
    </submittedName>
</protein>